<dbReference type="PANTHER" id="PTHR21666:SF289">
    <property type="entry name" value="L-ALA--D-GLU ENDOPEPTIDASE"/>
    <property type="match status" value="1"/>
</dbReference>
<feature type="transmembrane region" description="Helical" evidence="2">
    <location>
        <begin position="24"/>
        <end position="50"/>
    </location>
</feature>
<keyword evidence="5" id="KW-1185">Reference proteome</keyword>
<dbReference type="InterPro" id="IPR050570">
    <property type="entry name" value="Cell_wall_metabolism_enzyme"/>
</dbReference>
<evidence type="ECO:0000259" key="3">
    <source>
        <dbReference type="Pfam" id="PF01551"/>
    </source>
</evidence>
<proteinExistence type="predicted"/>
<evidence type="ECO:0000256" key="1">
    <source>
        <dbReference type="ARBA" id="ARBA00022729"/>
    </source>
</evidence>
<organism evidence="4 5">
    <name type="scientific">Magnetococcus marinus (strain ATCC BAA-1437 / JCM 17883 / MC-1)</name>
    <dbReference type="NCBI Taxonomy" id="156889"/>
    <lineage>
        <taxon>Bacteria</taxon>
        <taxon>Pseudomonadati</taxon>
        <taxon>Pseudomonadota</taxon>
        <taxon>Magnetococcia</taxon>
        <taxon>Magnetococcales</taxon>
        <taxon>Magnetococcaceae</taxon>
        <taxon>Magnetococcus</taxon>
    </lineage>
</organism>
<dbReference type="AlphaFoldDB" id="A0L920"/>
<dbReference type="InterPro" id="IPR011055">
    <property type="entry name" value="Dup_hybrid_motif"/>
</dbReference>
<sequence>MHKHFTITITTHKGAKHLRVSFSWLRAVVISGLVVVASLLGSAGLGIYFYKDAEQLQSSLQATRSDLSELHSLNLELQQISLTKDGVISEVQQKYQTARAKADALTLAATNSERVKRYLLSRLPNGRPIYSRVVTSSYGERLDPITGEREFHGGLDMRAAIGTEVRATADGVVEFAGDHKRSGYGQLVMVRHDFGFRTIYAHLSKTLVKAGSFVGKGDVIALSGNSGKSSGPHLHYEVRFVHRKLDPARFVRWSADTYDTIFEERRVRWHSLVKLLNRRLSDPIQPSLQLAQK</sequence>
<protein>
    <submittedName>
        <fullName evidence="4">Peptidase M23B</fullName>
    </submittedName>
</protein>
<reference evidence="4 5" key="2">
    <citation type="journal article" date="2012" name="Int. J. Syst. Evol. Microbiol.">
        <title>Magnetococcus marinus gen. nov., sp. nov., a marine, magnetotactic bacterium that represents a novel lineage (Magnetococcaceae fam. nov.; Magnetococcales ord. nov.) at the base of the Alphaproteobacteria.</title>
        <authorList>
            <person name="Bazylinski D.A."/>
            <person name="Williams T.J."/>
            <person name="Lefevre C.T."/>
            <person name="Berg R.J."/>
            <person name="Zhang C.L."/>
            <person name="Bowser S.S."/>
            <person name="Dean A.J."/>
            <person name="Beveridge T.J."/>
        </authorList>
    </citation>
    <scope>NUCLEOTIDE SEQUENCE [LARGE SCALE GENOMIC DNA]</scope>
    <source>
        <strain evidence="5">ATCC BAA-1437 / JCM 17883 / MC-1</strain>
    </source>
</reference>
<evidence type="ECO:0000313" key="5">
    <source>
        <dbReference type="Proteomes" id="UP000002586"/>
    </source>
</evidence>
<reference evidence="5" key="1">
    <citation type="journal article" date="2009" name="Appl. Environ. Microbiol.">
        <title>Complete genome sequence of the chemolithoautotrophic marine magnetotactic coccus strain MC-1.</title>
        <authorList>
            <person name="Schubbe S."/>
            <person name="Williams T.J."/>
            <person name="Xie G."/>
            <person name="Kiss H.E."/>
            <person name="Brettin T.S."/>
            <person name="Martinez D."/>
            <person name="Ross C.A."/>
            <person name="Schuler D."/>
            <person name="Cox B.L."/>
            <person name="Nealson K.H."/>
            <person name="Bazylinski D.A."/>
        </authorList>
    </citation>
    <scope>NUCLEOTIDE SEQUENCE [LARGE SCALE GENOMIC DNA]</scope>
    <source>
        <strain evidence="5">ATCC BAA-1437 / JCM 17883 / MC-1</strain>
    </source>
</reference>
<dbReference type="STRING" id="156889.Mmc1_1955"/>
<dbReference type="HOGENOM" id="CLU_029425_2_3_5"/>
<keyword evidence="1" id="KW-0732">Signal</keyword>
<keyword evidence="2" id="KW-0812">Transmembrane</keyword>
<dbReference type="OrthoDB" id="9815245at2"/>
<dbReference type="eggNOG" id="COG0739">
    <property type="taxonomic scope" value="Bacteria"/>
</dbReference>
<dbReference type="PANTHER" id="PTHR21666">
    <property type="entry name" value="PEPTIDASE-RELATED"/>
    <property type="match status" value="1"/>
</dbReference>
<evidence type="ECO:0000256" key="2">
    <source>
        <dbReference type="SAM" id="Phobius"/>
    </source>
</evidence>
<keyword evidence="2" id="KW-0472">Membrane</keyword>
<evidence type="ECO:0000313" key="4">
    <source>
        <dbReference type="EMBL" id="ABK44463.1"/>
    </source>
</evidence>
<dbReference type="EMBL" id="CP000471">
    <property type="protein sequence ID" value="ABK44463.1"/>
    <property type="molecule type" value="Genomic_DNA"/>
</dbReference>
<accession>A0L920</accession>
<gene>
    <name evidence="4" type="ordered locus">Mmc1_1955</name>
</gene>
<dbReference type="Proteomes" id="UP000002586">
    <property type="component" value="Chromosome"/>
</dbReference>
<dbReference type="FunFam" id="2.70.70.10:FF:000006">
    <property type="entry name" value="M23 family peptidase"/>
    <property type="match status" value="1"/>
</dbReference>
<dbReference type="GO" id="GO:0004222">
    <property type="term" value="F:metalloendopeptidase activity"/>
    <property type="evidence" value="ECO:0007669"/>
    <property type="project" value="TreeGrafter"/>
</dbReference>
<dbReference type="InterPro" id="IPR016047">
    <property type="entry name" value="M23ase_b-sheet_dom"/>
</dbReference>
<dbReference type="Gene3D" id="2.70.70.10">
    <property type="entry name" value="Glucose Permease (Domain IIA)"/>
    <property type="match status" value="1"/>
</dbReference>
<name>A0L920_MAGMM</name>
<dbReference type="SUPFAM" id="SSF51261">
    <property type="entry name" value="Duplicated hybrid motif"/>
    <property type="match status" value="1"/>
</dbReference>
<dbReference type="CDD" id="cd12797">
    <property type="entry name" value="M23_peptidase"/>
    <property type="match status" value="1"/>
</dbReference>
<feature type="domain" description="M23ase beta-sheet core" evidence="3">
    <location>
        <begin position="151"/>
        <end position="247"/>
    </location>
</feature>
<dbReference type="Pfam" id="PF01551">
    <property type="entry name" value="Peptidase_M23"/>
    <property type="match status" value="1"/>
</dbReference>
<dbReference type="RefSeq" id="WP_011713607.1">
    <property type="nucleotide sequence ID" value="NC_008576.1"/>
</dbReference>
<keyword evidence="2" id="KW-1133">Transmembrane helix</keyword>
<dbReference type="KEGG" id="mgm:Mmc1_1955"/>